<evidence type="ECO:0000313" key="3">
    <source>
        <dbReference type="WBParaSite" id="ASIM_0002137001-mRNA-1"/>
    </source>
</evidence>
<dbReference type="OrthoDB" id="5822246at2759"/>
<gene>
    <name evidence="1" type="ORF">ASIM_LOCUS20739</name>
</gene>
<accession>A0A0M3KK41</accession>
<dbReference type="SUPFAM" id="SSF50923">
    <property type="entry name" value="Hemopexin-like domain"/>
    <property type="match status" value="1"/>
</dbReference>
<protein>
    <submittedName>
        <fullName evidence="3">LRP1</fullName>
    </submittedName>
</protein>
<sequence>MSDEKERRGWNETTKSEALLALPITRCPPRFDAITQAHNGRTYLFSMDRVYEMWMHEGLQQKASYKIDELFVKGPRTVTVAYTNHRTGVTVLIEHTNVYRFRWNRKLKLFKVL</sequence>
<dbReference type="Proteomes" id="UP000267096">
    <property type="component" value="Unassembled WGS sequence"/>
</dbReference>
<evidence type="ECO:0000313" key="1">
    <source>
        <dbReference type="EMBL" id="VDK79269.1"/>
    </source>
</evidence>
<dbReference type="WBParaSite" id="ASIM_0002137001-mRNA-1">
    <property type="protein sequence ID" value="ASIM_0002137001-mRNA-1"/>
    <property type="gene ID" value="ASIM_0002137001"/>
</dbReference>
<reference evidence="3" key="1">
    <citation type="submission" date="2017-02" db="UniProtKB">
        <authorList>
            <consortium name="WormBaseParasite"/>
        </authorList>
    </citation>
    <scope>IDENTIFICATION</scope>
</reference>
<proteinExistence type="predicted"/>
<evidence type="ECO:0000313" key="2">
    <source>
        <dbReference type="Proteomes" id="UP000267096"/>
    </source>
</evidence>
<name>A0A0M3KK41_ANISI</name>
<reference evidence="1 2" key="2">
    <citation type="submission" date="2018-11" db="EMBL/GenBank/DDBJ databases">
        <authorList>
            <consortium name="Pathogen Informatics"/>
        </authorList>
    </citation>
    <scope>NUCLEOTIDE SEQUENCE [LARGE SCALE GENOMIC DNA]</scope>
</reference>
<organism evidence="3">
    <name type="scientific">Anisakis simplex</name>
    <name type="common">Herring worm</name>
    <dbReference type="NCBI Taxonomy" id="6269"/>
    <lineage>
        <taxon>Eukaryota</taxon>
        <taxon>Metazoa</taxon>
        <taxon>Ecdysozoa</taxon>
        <taxon>Nematoda</taxon>
        <taxon>Chromadorea</taxon>
        <taxon>Rhabditida</taxon>
        <taxon>Spirurina</taxon>
        <taxon>Ascaridomorpha</taxon>
        <taxon>Ascaridoidea</taxon>
        <taxon>Anisakidae</taxon>
        <taxon>Anisakis</taxon>
        <taxon>Anisakis simplex complex</taxon>
    </lineage>
</organism>
<dbReference type="EMBL" id="UYRR01040515">
    <property type="protein sequence ID" value="VDK79269.1"/>
    <property type="molecule type" value="Genomic_DNA"/>
</dbReference>
<keyword evidence="2" id="KW-1185">Reference proteome</keyword>
<dbReference type="Gene3D" id="2.110.10.10">
    <property type="entry name" value="Hemopexin-like domain"/>
    <property type="match status" value="1"/>
</dbReference>
<dbReference type="AlphaFoldDB" id="A0A0M3KK41"/>
<dbReference type="InterPro" id="IPR036375">
    <property type="entry name" value="Hemopexin-like_dom_sf"/>
</dbReference>